<protein>
    <recommendedName>
        <fullName evidence="5">Flagellar hook-length control protein-like C-terminal domain-containing protein</fullName>
    </recommendedName>
</protein>
<evidence type="ECO:0000313" key="3">
    <source>
        <dbReference type="EMBL" id="OIJ20341.1"/>
    </source>
</evidence>
<name>A0A1S2M6L8_9BACI</name>
<proteinExistence type="predicted"/>
<feature type="compositionally biased region" description="Basic and acidic residues" evidence="2">
    <location>
        <begin position="13"/>
        <end position="22"/>
    </location>
</feature>
<feature type="region of interest" description="Disordered" evidence="2">
    <location>
        <begin position="1052"/>
        <end position="1072"/>
    </location>
</feature>
<evidence type="ECO:0000313" key="4">
    <source>
        <dbReference type="Proteomes" id="UP000180057"/>
    </source>
</evidence>
<reference evidence="3 4" key="1">
    <citation type="submission" date="2016-10" db="EMBL/GenBank/DDBJ databases">
        <title>Draft genome sequences of four alkaliphilic bacteria belonging to the Anaerobacillus genus.</title>
        <authorList>
            <person name="Bassil N.M."/>
            <person name="Lloyd J.R."/>
        </authorList>
    </citation>
    <scope>NUCLEOTIDE SEQUENCE [LARGE SCALE GENOMIC DNA]</scope>
    <source>
        <strain evidence="3 4">DSM 22531</strain>
    </source>
</reference>
<accession>A0A1S2M6L8</accession>
<sequence>MHINSQTISNQLKTHDNTPEFRQGEIHRATVKERSSQNEAILQIRGRDVPVKFEGNVPSNERIMIQVSGQSDQYVQVRAIADSSKTNSSATHSDTVNINHALRSLGVSNPSPELRQATQIILDKGVALNRESVQELRTFVEKEKGTLEQRLNTVQAVANKRLEVTINHLRPVHEALHGRPLNEVLTNIVKEIDPNFNLRREQTSMERQVSDQVRDVREQVQREPNVQRAVEQVRNEVVNNPRVDREIARQVDRAVEESRMMHQSGREAVGRAQLVQALQTAEREIVRTEARQVEGRVPESRPAVERQVSEQVREVREQVQREPNVQRSVEQVRSEVVNHPRIDREVARQVERTVEESRVLHQSGREVAARERLIQALQTAEREIVRTEARQVEARVPEGRPAVERPVSEQVREVREQVQREPNVQRAVEQVRNEVVNNPRIDREVARQVERAVEESRIMHQKGRRSAGRAQLVQALQTAEREIVRTEARQVEGRVPESSPAVERQVSEQVREVREQVQREPNVQRSIDQVRNEVANHPRLNHDLVPQLEKILNEAQSLNRNGHESIAKNHLVQSLVNIEKMLKNNHQTMETQLSSVGKRDSINQVELVNQMKSTIQKEGDFQKVISQLQNDVEKALFEHPIKKQIINSLEDATKLNEQGRELAARQQLMQTFTTVEQQVANTDQTIQLEAQQYTMNDNFQSQQLSSKNMIVQTITEKLAQAQVDFKSLQREIARNLDNIQRLTEAFKSQSIKQVKPLLETTIKKLDNTILKSEMMLLTDMKTEKRLMQASSQLAEAKKLLTKGNYQEANKIVQEVKTMVEKLEFKPSETKVKHFITREEQNIQNRPPSQQIIQQFDEMTRRTAATQDFSARQAFELVRGLGLNRDNEVAQMLASGREGDSEPNQNMKTALMQLMKMEEEQGRVSQQTNQALANITGQQLLSKSDSNSNLQSMFFSLPFLLEDEVENLQVFVNSRNEGQQVDWENCNLYFLIETRKLGEVGILVTTTDRNLSLTIKNDQPFFKERIEPLAALCKENLKDVGYNITSINFTKLNATPSSNNGQEKGRDEQENMTPTFTEKGFDFKI</sequence>
<dbReference type="OrthoDB" id="2351076at2"/>
<organism evidence="3 4">
    <name type="scientific">Anaerobacillus alkalidiazotrophicus</name>
    <dbReference type="NCBI Taxonomy" id="472963"/>
    <lineage>
        <taxon>Bacteria</taxon>
        <taxon>Bacillati</taxon>
        <taxon>Bacillota</taxon>
        <taxon>Bacilli</taxon>
        <taxon>Bacillales</taxon>
        <taxon>Bacillaceae</taxon>
        <taxon>Anaerobacillus</taxon>
    </lineage>
</organism>
<dbReference type="AlphaFoldDB" id="A0A1S2M6L8"/>
<evidence type="ECO:0000256" key="1">
    <source>
        <dbReference type="SAM" id="Coils"/>
    </source>
</evidence>
<dbReference type="Proteomes" id="UP000180057">
    <property type="component" value="Unassembled WGS sequence"/>
</dbReference>
<evidence type="ECO:0008006" key="5">
    <source>
        <dbReference type="Google" id="ProtNLM"/>
    </source>
</evidence>
<dbReference type="STRING" id="472963.BKP45_09785"/>
<keyword evidence="4" id="KW-1185">Reference proteome</keyword>
<comment type="caution">
    <text evidence="3">The sequence shown here is derived from an EMBL/GenBank/DDBJ whole genome shotgun (WGS) entry which is preliminary data.</text>
</comment>
<dbReference type="EMBL" id="MLQS01000014">
    <property type="protein sequence ID" value="OIJ20341.1"/>
    <property type="molecule type" value="Genomic_DNA"/>
</dbReference>
<dbReference type="RefSeq" id="WP_071389507.1">
    <property type="nucleotide sequence ID" value="NZ_MLQS01000014.1"/>
</dbReference>
<feature type="compositionally biased region" description="Polar residues" evidence="2">
    <location>
        <begin position="1052"/>
        <end position="1061"/>
    </location>
</feature>
<feature type="compositionally biased region" description="Polar residues" evidence="2">
    <location>
        <begin position="1"/>
        <end position="12"/>
    </location>
</feature>
<gene>
    <name evidence="3" type="ORF">BKP45_09785</name>
</gene>
<evidence type="ECO:0000256" key="2">
    <source>
        <dbReference type="SAM" id="MobiDB-lite"/>
    </source>
</evidence>
<feature type="coiled-coil region" evidence="1">
    <location>
        <begin position="711"/>
        <end position="745"/>
    </location>
</feature>
<keyword evidence="1" id="KW-0175">Coiled coil</keyword>
<feature type="region of interest" description="Disordered" evidence="2">
    <location>
        <begin position="1"/>
        <end position="22"/>
    </location>
</feature>